<dbReference type="InterPro" id="IPR036820">
    <property type="entry name" value="Archease_dom_sf"/>
</dbReference>
<accession>A0A3B1C319</accession>
<keyword evidence="3" id="KW-0479">Metal-binding</keyword>
<dbReference type="InterPro" id="IPR002804">
    <property type="entry name" value="Archease"/>
</dbReference>
<dbReference type="PANTHER" id="PTHR12682:SF11">
    <property type="entry name" value="PROTEIN ARCHEASE"/>
    <property type="match status" value="1"/>
</dbReference>
<name>A0A3B1C319_9ZZZZ</name>
<proteinExistence type="inferred from homology"/>
<dbReference type="Pfam" id="PF01951">
    <property type="entry name" value="Archease"/>
    <property type="match status" value="1"/>
</dbReference>
<dbReference type="Gene3D" id="3.55.10.10">
    <property type="entry name" value="Archease domain"/>
    <property type="match status" value="1"/>
</dbReference>
<dbReference type="GO" id="GO:0046872">
    <property type="term" value="F:metal ion binding"/>
    <property type="evidence" value="ECO:0007669"/>
    <property type="project" value="UniProtKB-KW"/>
</dbReference>
<dbReference type="AlphaFoldDB" id="A0A3B1C319"/>
<comment type="similarity">
    <text evidence="1">Belongs to the archease family.</text>
</comment>
<feature type="non-terminal residue" evidence="6">
    <location>
        <position position="1"/>
    </location>
</feature>
<sequence length="148" mass="17302">FNFSEDPKGGVGMEIIARDQNELFNAAASALCLFKWDQDKVEERDEVPISWYGFDLGTTIVGLLSELLYRMDMDDWVFKRFVLQTLEEVDDLDERHRRKQMKVTGTAYGEPFDPSRHRKRFPVQAVLLPRLKVREVEEGIRLYCILDA</sequence>
<keyword evidence="4" id="KW-0106">Calcium</keyword>
<evidence type="ECO:0000313" key="6">
    <source>
        <dbReference type="EMBL" id="VAX13075.1"/>
    </source>
</evidence>
<dbReference type="InterPro" id="IPR023572">
    <property type="entry name" value="Archease_dom"/>
</dbReference>
<evidence type="ECO:0000256" key="3">
    <source>
        <dbReference type="ARBA" id="ARBA00022723"/>
    </source>
</evidence>
<keyword evidence="2" id="KW-0819">tRNA processing</keyword>
<organism evidence="6">
    <name type="scientific">hydrothermal vent metagenome</name>
    <dbReference type="NCBI Taxonomy" id="652676"/>
    <lineage>
        <taxon>unclassified sequences</taxon>
        <taxon>metagenomes</taxon>
        <taxon>ecological metagenomes</taxon>
    </lineage>
</organism>
<evidence type="ECO:0000256" key="4">
    <source>
        <dbReference type="ARBA" id="ARBA00022837"/>
    </source>
</evidence>
<dbReference type="SUPFAM" id="SSF69819">
    <property type="entry name" value="MTH1598-like"/>
    <property type="match status" value="1"/>
</dbReference>
<dbReference type="GO" id="GO:0008033">
    <property type="term" value="P:tRNA processing"/>
    <property type="evidence" value="ECO:0007669"/>
    <property type="project" value="UniProtKB-KW"/>
</dbReference>
<feature type="domain" description="Archease" evidence="5">
    <location>
        <begin position="11"/>
        <end position="147"/>
    </location>
</feature>
<evidence type="ECO:0000256" key="1">
    <source>
        <dbReference type="ARBA" id="ARBA00007963"/>
    </source>
</evidence>
<evidence type="ECO:0000259" key="5">
    <source>
        <dbReference type="Pfam" id="PF01951"/>
    </source>
</evidence>
<gene>
    <name evidence="6" type="ORF">MNBD_GAMMA24-619</name>
</gene>
<reference evidence="6" key="1">
    <citation type="submission" date="2018-06" db="EMBL/GenBank/DDBJ databases">
        <authorList>
            <person name="Zhirakovskaya E."/>
        </authorList>
    </citation>
    <scope>NUCLEOTIDE SEQUENCE</scope>
</reference>
<evidence type="ECO:0000256" key="2">
    <source>
        <dbReference type="ARBA" id="ARBA00022694"/>
    </source>
</evidence>
<dbReference type="EMBL" id="UOFZ01000093">
    <property type="protein sequence ID" value="VAX13075.1"/>
    <property type="molecule type" value="Genomic_DNA"/>
</dbReference>
<dbReference type="PANTHER" id="PTHR12682">
    <property type="entry name" value="ARCHEASE"/>
    <property type="match status" value="1"/>
</dbReference>
<protein>
    <recommendedName>
        <fullName evidence="5">Archease domain-containing protein</fullName>
    </recommendedName>
</protein>